<keyword evidence="2" id="KW-1185">Reference proteome</keyword>
<name>A0A1N6G1Y2_9GAMM</name>
<dbReference type="STRING" id="364032.SAMN05443662_1154"/>
<protein>
    <recommendedName>
        <fullName evidence="3">CobW C-terminal domain-containing protein</fullName>
    </recommendedName>
</protein>
<evidence type="ECO:0000313" key="2">
    <source>
        <dbReference type="Proteomes" id="UP000198461"/>
    </source>
</evidence>
<dbReference type="OrthoDB" id="5615400at2"/>
<gene>
    <name evidence="1" type="ORF">SAMN05443662_1154</name>
</gene>
<dbReference type="EMBL" id="FSRE01000003">
    <property type="protein sequence ID" value="SIO01452.1"/>
    <property type="molecule type" value="Genomic_DNA"/>
</dbReference>
<reference evidence="1 2" key="1">
    <citation type="submission" date="2016-11" db="EMBL/GenBank/DDBJ databases">
        <authorList>
            <person name="Jaros S."/>
            <person name="Januszkiewicz K."/>
            <person name="Wedrychowicz H."/>
        </authorList>
    </citation>
    <scope>NUCLEOTIDE SEQUENCE [LARGE SCALE GENOMIC DNA]</scope>
    <source>
        <strain evidence="1 2">DSM 17737</strain>
    </source>
</reference>
<proteinExistence type="predicted"/>
<accession>A0A1N6G1Y2</accession>
<dbReference type="RefSeq" id="WP_074201452.1">
    <property type="nucleotide sequence ID" value="NZ_FSRE01000003.1"/>
</dbReference>
<organism evidence="1 2">
    <name type="scientific">Sulfurivirga caldicuralii</name>
    <dbReference type="NCBI Taxonomy" id="364032"/>
    <lineage>
        <taxon>Bacteria</taxon>
        <taxon>Pseudomonadati</taxon>
        <taxon>Pseudomonadota</taxon>
        <taxon>Gammaproteobacteria</taxon>
        <taxon>Thiotrichales</taxon>
        <taxon>Piscirickettsiaceae</taxon>
        <taxon>Sulfurivirga</taxon>
    </lineage>
</organism>
<dbReference type="Proteomes" id="UP000198461">
    <property type="component" value="Unassembled WGS sequence"/>
</dbReference>
<evidence type="ECO:0000313" key="1">
    <source>
        <dbReference type="EMBL" id="SIO01452.1"/>
    </source>
</evidence>
<dbReference type="AlphaFoldDB" id="A0A1N6G1Y2"/>
<sequence length="232" mass="25847">MSEPVLIAGLPGSGKSRWIAAQPEPSWLQEWHDDTLPAARAVWWVLDLRQPLDETIKTVLTSCLQRADALIGHFAEESPIETQMRWREFLAPLKKSGTPLYFSHFLQPPPPDFPRTSSKAACSCGWPRRTGVIVQLPTVVLDHLLFVFQGLEQSTPMRFWRIKGVVQTLEYANAVAIEGSLSGLYTHAAAIKDGPVGRLIMQVENLDLERLSEALQAVRAPGEDVDIEVISE</sequence>
<evidence type="ECO:0008006" key="3">
    <source>
        <dbReference type="Google" id="ProtNLM"/>
    </source>
</evidence>